<evidence type="ECO:0000313" key="9">
    <source>
        <dbReference type="EnsemblMetazoa" id="HelroP87021"/>
    </source>
</evidence>
<keyword evidence="2 6" id="KW-0489">Methyltransferase</keyword>
<feature type="domain" description="SAM-dependent MTase RsmB/NOP-type" evidence="7">
    <location>
        <begin position="106"/>
        <end position="439"/>
    </location>
</feature>
<dbReference type="PROSITE" id="PS51686">
    <property type="entry name" value="SAM_MT_RSMB_NOP"/>
    <property type="match status" value="1"/>
</dbReference>
<evidence type="ECO:0000256" key="4">
    <source>
        <dbReference type="ARBA" id="ARBA00022691"/>
    </source>
</evidence>
<keyword evidence="3 6" id="KW-0808">Transferase</keyword>
<name>T1G6K7_HELRO</name>
<reference evidence="10" key="1">
    <citation type="submission" date="2012-12" db="EMBL/GenBank/DDBJ databases">
        <authorList>
            <person name="Hellsten U."/>
            <person name="Grimwood J."/>
            <person name="Chapman J.A."/>
            <person name="Shapiro H."/>
            <person name="Aerts A."/>
            <person name="Otillar R.P."/>
            <person name="Terry A.Y."/>
            <person name="Boore J.L."/>
            <person name="Simakov O."/>
            <person name="Marletaz F."/>
            <person name="Cho S.-J."/>
            <person name="Edsinger-Gonzales E."/>
            <person name="Havlak P."/>
            <person name="Kuo D.-H."/>
            <person name="Larsson T."/>
            <person name="Lv J."/>
            <person name="Arendt D."/>
            <person name="Savage R."/>
            <person name="Osoegawa K."/>
            <person name="de Jong P."/>
            <person name="Lindberg D.R."/>
            <person name="Seaver E.C."/>
            <person name="Weisblat D.A."/>
            <person name="Putnam N.H."/>
            <person name="Grigoriev I.V."/>
            <person name="Rokhsar D.S."/>
        </authorList>
    </citation>
    <scope>NUCLEOTIDE SEQUENCE</scope>
</reference>
<dbReference type="EMBL" id="KB097536">
    <property type="protein sequence ID" value="ESN95243.1"/>
    <property type="molecule type" value="Genomic_DNA"/>
</dbReference>
<dbReference type="HOGENOM" id="CLU_005316_1_0_1"/>
<comment type="similarity">
    <text evidence="1 6">Belongs to the class I-like SAM-binding methyltransferase superfamily. RsmB/NOP family.</text>
</comment>
<evidence type="ECO:0000313" key="10">
    <source>
        <dbReference type="Proteomes" id="UP000015101"/>
    </source>
</evidence>
<dbReference type="AlphaFoldDB" id="T1G6K7"/>
<dbReference type="STRING" id="6412.T1G6K7"/>
<evidence type="ECO:0000256" key="3">
    <source>
        <dbReference type="ARBA" id="ARBA00022679"/>
    </source>
</evidence>
<dbReference type="CDD" id="cd21150">
    <property type="entry name" value="PUA_NSun6-like"/>
    <property type="match status" value="1"/>
</dbReference>
<evidence type="ECO:0000259" key="7">
    <source>
        <dbReference type="PROSITE" id="PS51686"/>
    </source>
</evidence>
<reference evidence="8 10" key="2">
    <citation type="journal article" date="2013" name="Nature">
        <title>Insights into bilaterian evolution from three spiralian genomes.</title>
        <authorList>
            <person name="Simakov O."/>
            <person name="Marletaz F."/>
            <person name="Cho S.J."/>
            <person name="Edsinger-Gonzales E."/>
            <person name="Havlak P."/>
            <person name="Hellsten U."/>
            <person name="Kuo D.H."/>
            <person name="Larsson T."/>
            <person name="Lv J."/>
            <person name="Arendt D."/>
            <person name="Savage R."/>
            <person name="Osoegawa K."/>
            <person name="de Jong P."/>
            <person name="Grimwood J."/>
            <person name="Chapman J.A."/>
            <person name="Shapiro H."/>
            <person name="Aerts A."/>
            <person name="Otillar R.P."/>
            <person name="Terry A.Y."/>
            <person name="Boore J.L."/>
            <person name="Grigoriev I.V."/>
            <person name="Lindberg D.R."/>
            <person name="Seaver E.C."/>
            <person name="Weisblat D.A."/>
            <person name="Putnam N.H."/>
            <person name="Rokhsar D.S."/>
        </authorList>
    </citation>
    <scope>NUCLEOTIDE SEQUENCE</scope>
</reference>
<keyword evidence="4 6" id="KW-0949">S-adenosyl-L-methionine</keyword>
<dbReference type="SUPFAM" id="SSF53335">
    <property type="entry name" value="S-adenosyl-L-methionine-dependent methyltransferases"/>
    <property type="match status" value="1"/>
</dbReference>
<dbReference type="InterPro" id="IPR029063">
    <property type="entry name" value="SAM-dependent_MTases_sf"/>
</dbReference>
<dbReference type="PANTHER" id="PTHR22807">
    <property type="entry name" value="NOP2 YEAST -RELATED NOL1/NOP2/FMU SUN DOMAIN-CONTAINING"/>
    <property type="match status" value="1"/>
</dbReference>
<proteinExistence type="inferred from homology"/>
<feature type="active site" description="Nucleophile" evidence="6">
    <location>
        <position position="340"/>
    </location>
</feature>
<sequence length="439" mass="49626">ENVNKKLEKILKIGSLPPLFTTLRVNNLHLERKHAIKLIQEAIDEEERTGLKFEVKNHPELNDCIIIQNFGPFNVDTVTEEIIVDHSCGMSVLRGSDIYSTGILSMSPYVKVGDLVSVYVDVENKCRRGLLTKDFHGKKFFIGNGVAMVTRAAVFCTGNNKLKGIGVRMSECIYRSPQLYDLLPSLIHPQNLPSIICVHVLNPSSDDLVLDMCAAPGGKTSHIATLMGNKGCVVALDKNRNKTETVKRHLEKWNISNVQVHHCDSSKNARQRNAKILKFKRESFDKILLDAPCSGLGQRPSIINDITSSQLSSYPQLQMQLFETAVQLLKKGGTMVYSTCTTNIYENESITAWALQKFKNLKLVKQDPHLGSSGWIVEGLTEEQTRLLQRFDPSILLDHDNDDDLQDHHQDNEDYYYLHHSERYDIDTIGFFIAKFTKL</sequence>
<evidence type="ECO:0000256" key="5">
    <source>
        <dbReference type="ARBA" id="ARBA00022884"/>
    </source>
</evidence>
<dbReference type="InterPro" id="IPR018314">
    <property type="entry name" value="RsmB/NOL1/NOP2-like_CS"/>
</dbReference>
<dbReference type="GO" id="GO:0003723">
    <property type="term" value="F:RNA binding"/>
    <property type="evidence" value="ECO:0007669"/>
    <property type="project" value="UniProtKB-UniRule"/>
</dbReference>
<dbReference type="InterPro" id="IPR049560">
    <property type="entry name" value="MeTrfase_RsmB-F_NOP2_cat"/>
</dbReference>
<feature type="binding site" evidence="6">
    <location>
        <position position="264"/>
    </location>
    <ligand>
        <name>S-adenosyl-L-methionine</name>
        <dbReference type="ChEBI" id="CHEBI:59789"/>
    </ligand>
</feature>
<dbReference type="PRINTS" id="PR02008">
    <property type="entry name" value="RCMTFAMILY"/>
</dbReference>
<dbReference type="EMBL" id="AMQM01006884">
    <property type="status" value="NOT_ANNOTATED_CDS"/>
    <property type="molecule type" value="Genomic_DNA"/>
</dbReference>
<dbReference type="CDD" id="cd02440">
    <property type="entry name" value="AdoMet_MTases"/>
    <property type="match status" value="1"/>
</dbReference>
<dbReference type="OMA" id="YQGAMLY"/>
<dbReference type="PANTHER" id="PTHR22807:SF34">
    <property type="entry name" value="TRNA (CYTOSINE(72)-C(5))-METHYLTRANSFERASE NSUN6"/>
    <property type="match status" value="1"/>
</dbReference>
<feature type="binding site" evidence="6">
    <location>
        <begin position="213"/>
        <end position="219"/>
    </location>
    <ligand>
        <name>S-adenosyl-L-methionine</name>
        <dbReference type="ChEBI" id="CHEBI:59789"/>
    </ligand>
</feature>
<dbReference type="Pfam" id="PF01189">
    <property type="entry name" value="Methyltr_RsmB-F"/>
    <property type="match status" value="1"/>
</dbReference>
<dbReference type="KEGG" id="hro:HELRODRAFT_87021"/>
<dbReference type="SUPFAM" id="SSF88697">
    <property type="entry name" value="PUA domain-like"/>
    <property type="match status" value="1"/>
</dbReference>
<evidence type="ECO:0000313" key="8">
    <source>
        <dbReference type="EMBL" id="ESN95243.1"/>
    </source>
</evidence>
<dbReference type="InterPro" id="IPR023267">
    <property type="entry name" value="RCMT"/>
</dbReference>
<protein>
    <recommendedName>
        <fullName evidence="7">SAM-dependent MTase RsmB/NOP-type domain-containing protein</fullName>
    </recommendedName>
</protein>
<dbReference type="PROSITE" id="PS01153">
    <property type="entry name" value="NOL1_NOP2_SUN"/>
    <property type="match status" value="1"/>
</dbReference>
<dbReference type="InterPro" id="IPR001678">
    <property type="entry name" value="MeTrfase_RsmB-F_NOP2_dom"/>
</dbReference>
<dbReference type="GO" id="GO:0008173">
    <property type="term" value="F:RNA methyltransferase activity"/>
    <property type="evidence" value="ECO:0007669"/>
    <property type="project" value="InterPro"/>
</dbReference>
<dbReference type="CTD" id="20216704"/>
<dbReference type="GO" id="GO:0001510">
    <property type="term" value="P:RNA methylation"/>
    <property type="evidence" value="ECO:0000318"/>
    <property type="project" value="GO_Central"/>
</dbReference>
<evidence type="ECO:0000256" key="2">
    <source>
        <dbReference type="ARBA" id="ARBA00022603"/>
    </source>
</evidence>
<dbReference type="InterPro" id="IPR015947">
    <property type="entry name" value="PUA-like_sf"/>
</dbReference>
<organism evidence="9 10">
    <name type="scientific">Helobdella robusta</name>
    <name type="common">Californian leech</name>
    <dbReference type="NCBI Taxonomy" id="6412"/>
    <lineage>
        <taxon>Eukaryota</taxon>
        <taxon>Metazoa</taxon>
        <taxon>Spiralia</taxon>
        <taxon>Lophotrochozoa</taxon>
        <taxon>Annelida</taxon>
        <taxon>Clitellata</taxon>
        <taxon>Hirudinea</taxon>
        <taxon>Rhynchobdellida</taxon>
        <taxon>Glossiphoniidae</taxon>
        <taxon>Helobdella</taxon>
    </lineage>
</organism>
<feature type="binding site" evidence="6">
    <location>
        <position position="237"/>
    </location>
    <ligand>
        <name>S-adenosyl-L-methionine</name>
        <dbReference type="ChEBI" id="CHEBI:59789"/>
    </ligand>
</feature>
<gene>
    <name evidence="9" type="primary">20216704</name>
    <name evidence="8" type="ORF">HELRODRAFT_87021</name>
</gene>
<dbReference type="Gene3D" id="3.40.50.150">
    <property type="entry name" value="Vaccinia Virus protein VP39"/>
    <property type="match status" value="1"/>
</dbReference>
<dbReference type="RefSeq" id="XP_009026606.1">
    <property type="nucleotide sequence ID" value="XM_009028358.1"/>
</dbReference>
<reference evidence="9" key="3">
    <citation type="submission" date="2015-06" db="UniProtKB">
        <authorList>
            <consortium name="EnsemblMetazoa"/>
        </authorList>
    </citation>
    <scope>IDENTIFICATION</scope>
</reference>
<dbReference type="EnsemblMetazoa" id="HelroT87021">
    <property type="protein sequence ID" value="HelroP87021"/>
    <property type="gene ID" value="HelroG87021"/>
</dbReference>
<dbReference type="eggNOG" id="KOG1122">
    <property type="taxonomic scope" value="Eukaryota"/>
</dbReference>
<dbReference type="OrthoDB" id="260824at2759"/>
<dbReference type="InParanoid" id="T1G6K7"/>
<keyword evidence="10" id="KW-1185">Reference proteome</keyword>
<dbReference type="PROSITE" id="PS50890">
    <property type="entry name" value="PUA"/>
    <property type="match status" value="1"/>
</dbReference>
<evidence type="ECO:0000256" key="1">
    <source>
        <dbReference type="ARBA" id="ARBA00007494"/>
    </source>
</evidence>
<feature type="binding site" evidence="6">
    <location>
        <position position="290"/>
    </location>
    <ligand>
        <name>S-adenosyl-L-methionine</name>
        <dbReference type="ChEBI" id="CHEBI:59789"/>
    </ligand>
</feature>
<evidence type="ECO:0000256" key="6">
    <source>
        <dbReference type="PROSITE-ProRule" id="PRU01023"/>
    </source>
</evidence>
<dbReference type="InterPro" id="IPR036974">
    <property type="entry name" value="PUA_sf"/>
</dbReference>
<dbReference type="Gene3D" id="2.30.130.10">
    <property type="entry name" value="PUA domain"/>
    <property type="match status" value="1"/>
</dbReference>
<accession>T1G6K7</accession>
<dbReference type="Proteomes" id="UP000015101">
    <property type="component" value="Unassembled WGS sequence"/>
</dbReference>
<keyword evidence="5 6" id="KW-0694">RNA-binding</keyword>
<dbReference type="GeneID" id="20216704"/>
<dbReference type="FunCoup" id="T1G6K7">
    <property type="interactions" value="1022"/>
</dbReference>